<evidence type="ECO:0000313" key="16">
    <source>
        <dbReference type="Proteomes" id="UP001152759"/>
    </source>
</evidence>
<evidence type="ECO:0008006" key="17">
    <source>
        <dbReference type="Google" id="ProtNLM"/>
    </source>
</evidence>
<keyword evidence="11" id="KW-0325">Glycoprotein</keyword>
<proteinExistence type="inferred from homology"/>
<keyword evidence="16" id="KW-1185">Reference proteome</keyword>
<dbReference type="OrthoDB" id="8881719at2759"/>
<keyword evidence="6 14" id="KW-0812">Transmembrane</keyword>
<dbReference type="GO" id="GO:0016012">
    <property type="term" value="C:sarcoglycan complex"/>
    <property type="evidence" value="ECO:0007669"/>
    <property type="project" value="InterPro"/>
</dbReference>
<keyword evidence="12" id="KW-0206">Cytoskeleton</keyword>
<reference evidence="15" key="1">
    <citation type="submission" date="2021-12" db="EMBL/GenBank/DDBJ databases">
        <authorList>
            <person name="King R."/>
        </authorList>
    </citation>
    <scope>NUCLEOTIDE SEQUENCE</scope>
</reference>
<keyword evidence="5" id="KW-0963">Cytoplasm</keyword>
<feature type="transmembrane region" description="Helical" evidence="14">
    <location>
        <begin position="52"/>
        <end position="75"/>
    </location>
</feature>
<evidence type="ECO:0000256" key="11">
    <source>
        <dbReference type="ARBA" id="ARBA00023180"/>
    </source>
</evidence>
<protein>
    <recommendedName>
        <fullName evidence="17">Delta-sarcoglycan</fullName>
    </recommendedName>
</protein>
<evidence type="ECO:0000256" key="7">
    <source>
        <dbReference type="ARBA" id="ARBA00022968"/>
    </source>
</evidence>
<evidence type="ECO:0000256" key="12">
    <source>
        <dbReference type="ARBA" id="ARBA00023212"/>
    </source>
</evidence>
<keyword evidence="8 14" id="KW-1133">Transmembrane helix</keyword>
<sequence>MNSGEAEDREWAQREGTTWSSASQDARSSGAGTGARGRLGAHLGIYGWRRRALYCFMFLLLVIVIINITLTLWIFKVMQFSTDGMGNLKIVKGGIQLEGRSMVMGSLFASLIRSREGRPLTLESFHNFTVNIRNENGVVTNSLFLQKDKMECKAPSFTVSNPRGETLFSVNKDELTVGAEVLKVTGTGGAVFDGSIQTPLVRADSRNELRLESPTRYLEVLGPLGVAIESRAGDISASSLSDLKLQSVTGAIRLDASKILMPELPTASPEPFGTPRRRENLGKVSEVYQLCICGNGKLFLAPSDGQCSVELDNLVCL</sequence>
<evidence type="ECO:0000256" key="9">
    <source>
        <dbReference type="ARBA" id="ARBA00023136"/>
    </source>
</evidence>
<evidence type="ECO:0000256" key="6">
    <source>
        <dbReference type="ARBA" id="ARBA00022692"/>
    </source>
</evidence>
<dbReference type="PANTHER" id="PTHR12939:SF10">
    <property type="entry name" value="EG:4F1.1 PROTEIN"/>
    <property type="match status" value="1"/>
</dbReference>
<comment type="similarity">
    <text evidence="3">Belongs to the sarcoglycan beta/delta/gamma/zeta family.</text>
</comment>
<comment type="subcellular location">
    <subcellularLocation>
        <location evidence="2">Cell membrane</location>
        <location evidence="2">Sarcolemma</location>
        <topology evidence="2">Single-pass type II membrane protein</topology>
    </subcellularLocation>
    <subcellularLocation>
        <location evidence="1">Cytoplasm</location>
        <location evidence="1">Cytoskeleton</location>
    </subcellularLocation>
</comment>
<evidence type="ECO:0000256" key="14">
    <source>
        <dbReference type="SAM" id="Phobius"/>
    </source>
</evidence>
<keyword evidence="4" id="KW-1003">Cell membrane</keyword>
<evidence type="ECO:0000256" key="8">
    <source>
        <dbReference type="ARBA" id="ARBA00022989"/>
    </source>
</evidence>
<name>A0A9P0CC44_BEMTA</name>
<evidence type="ECO:0000256" key="1">
    <source>
        <dbReference type="ARBA" id="ARBA00004245"/>
    </source>
</evidence>
<dbReference type="EMBL" id="OU963863">
    <property type="protein sequence ID" value="CAH0767499.1"/>
    <property type="molecule type" value="Genomic_DNA"/>
</dbReference>
<evidence type="ECO:0000256" key="4">
    <source>
        <dbReference type="ARBA" id="ARBA00022475"/>
    </source>
</evidence>
<evidence type="ECO:0000256" key="13">
    <source>
        <dbReference type="SAM" id="MobiDB-lite"/>
    </source>
</evidence>
<feature type="compositionally biased region" description="Polar residues" evidence="13">
    <location>
        <begin position="15"/>
        <end position="25"/>
    </location>
</feature>
<dbReference type="GO" id="GO:0042383">
    <property type="term" value="C:sarcolemma"/>
    <property type="evidence" value="ECO:0007669"/>
    <property type="project" value="UniProtKB-SubCell"/>
</dbReference>
<organism evidence="15 16">
    <name type="scientific">Bemisia tabaci</name>
    <name type="common">Sweetpotato whitefly</name>
    <name type="synonym">Aleurodes tabaci</name>
    <dbReference type="NCBI Taxonomy" id="7038"/>
    <lineage>
        <taxon>Eukaryota</taxon>
        <taxon>Metazoa</taxon>
        <taxon>Ecdysozoa</taxon>
        <taxon>Arthropoda</taxon>
        <taxon>Hexapoda</taxon>
        <taxon>Insecta</taxon>
        <taxon>Pterygota</taxon>
        <taxon>Neoptera</taxon>
        <taxon>Paraneoptera</taxon>
        <taxon>Hemiptera</taxon>
        <taxon>Sternorrhyncha</taxon>
        <taxon>Aleyrodoidea</taxon>
        <taxon>Aleyrodidae</taxon>
        <taxon>Aleyrodinae</taxon>
        <taxon>Bemisia</taxon>
    </lineage>
</organism>
<keyword evidence="9 14" id="KW-0472">Membrane</keyword>
<dbReference type="InterPro" id="IPR006875">
    <property type="entry name" value="Sarcoglycan"/>
</dbReference>
<dbReference type="GO" id="GO:0005856">
    <property type="term" value="C:cytoskeleton"/>
    <property type="evidence" value="ECO:0007669"/>
    <property type="project" value="UniProtKB-SubCell"/>
</dbReference>
<dbReference type="InterPro" id="IPR039972">
    <property type="entry name" value="Sarcoglycan_gamma/delta/zeta"/>
</dbReference>
<keyword evidence="7" id="KW-0735">Signal-anchor</keyword>
<evidence type="ECO:0000256" key="3">
    <source>
        <dbReference type="ARBA" id="ARBA00007574"/>
    </source>
</evidence>
<accession>A0A9P0CC44</accession>
<dbReference type="PANTHER" id="PTHR12939">
    <property type="entry name" value="SARCOGLYCAN"/>
    <property type="match status" value="1"/>
</dbReference>
<feature type="region of interest" description="Disordered" evidence="13">
    <location>
        <begin position="1"/>
        <end position="35"/>
    </location>
</feature>
<dbReference type="GO" id="GO:0060047">
    <property type="term" value="P:heart contraction"/>
    <property type="evidence" value="ECO:0007669"/>
    <property type="project" value="TreeGrafter"/>
</dbReference>
<dbReference type="Proteomes" id="UP001152759">
    <property type="component" value="Chromosome 2"/>
</dbReference>
<dbReference type="AlphaFoldDB" id="A0A9P0CC44"/>
<dbReference type="KEGG" id="btab:109039654"/>
<keyword evidence="10" id="KW-1015">Disulfide bond</keyword>
<evidence type="ECO:0000313" key="15">
    <source>
        <dbReference type="EMBL" id="CAH0767499.1"/>
    </source>
</evidence>
<dbReference type="Pfam" id="PF04790">
    <property type="entry name" value="Sarcoglycan_1"/>
    <property type="match status" value="1"/>
</dbReference>
<evidence type="ECO:0000256" key="5">
    <source>
        <dbReference type="ARBA" id="ARBA00022490"/>
    </source>
</evidence>
<gene>
    <name evidence="15" type="ORF">BEMITA_LOCUS4764</name>
</gene>
<evidence type="ECO:0000256" key="2">
    <source>
        <dbReference type="ARBA" id="ARBA00004274"/>
    </source>
</evidence>
<evidence type="ECO:0000256" key="10">
    <source>
        <dbReference type="ARBA" id="ARBA00023157"/>
    </source>
</evidence>